<comment type="caution">
    <text evidence="2">The sequence shown here is derived from an EMBL/GenBank/DDBJ whole genome shotgun (WGS) entry which is preliminary data.</text>
</comment>
<dbReference type="Proteomes" id="UP000297407">
    <property type="component" value="Unassembled WGS sequence"/>
</dbReference>
<dbReference type="Gene3D" id="2.60.40.740">
    <property type="match status" value="1"/>
</dbReference>
<evidence type="ECO:0000313" key="2">
    <source>
        <dbReference type="EMBL" id="TGD58628.1"/>
    </source>
</evidence>
<accession>A0A4Z0L8N3</accession>
<feature type="signal peptide" evidence="1">
    <location>
        <begin position="1"/>
        <end position="24"/>
    </location>
</feature>
<reference evidence="2 3" key="1">
    <citation type="submission" date="2019-04" db="EMBL/GenBank/DDBJ databases">
        <title>Flavobacterium sp. strain DS2-A Genome sequencing and assembly.</title>
        <authorList>
            <person name="Kim I."/>
        </authorList>
    </citation>
    <scope>NUCLEOTIDE SEQUENCE [LARGE SCALE GENOMIC DNA]</scope>
    <source>
        <strain evidence="2 3">DS2-A</strain>
    </source>
</reference>
<name>A0A4Z0L8N3_9FLAO</name>
<dbReference type="RefSeq" id="WP_135525888.1">
    <property type="nucleotide sequence ID" value="NZ_SRLH01000003.1"/>
</dbReference>
<dbReference type="InterPro" id="IPR026341">
    <property type="entry name" value="T9SS_type_B"/>
</dbReference>
<organism evidence="2 3">
    <name type="scientific">Flavobacterium humi</name>
    <dbReference type="NCBI Taxonomy" id="2562683"/>
    <lineage>
        <taxon>Bacteria</taxon>
        <taxon>Pseudomonadati</taxon>
        <taxon>Bacteroidota</taxon>
        <taxon>Flavobacteriia</taxon>
        <taxon>Flavobacteriales</taxon>
        <taxon>Flavobacteriaceae</taxon>
        <taxon>Flavobacterium</taxon>
    </lineage>
</organism>
<keyword evidence="3" id="KW-1185">Reference proteome</keyword>
<proteinExistence type="predicted"/>
<keyword evidence="1" id="KW-0732">Signal</keyword>
<protein>
    <submittedName>
        <fullName evidence="2">T9SS type B sorting domain-containing protein</fullName>
    </submittedName>
</protein>
<dbReference type="OrthoDB" id="607469at2"/>
<dbReference type="EMBL" id="SRLH01000003">
    <property type="protein sequence ID" value="TGD58628.1"/>
    <property type="molecule type" value="Genomic_DNA"/>
</dbReference>
<gene>
    <name evidence="2" type="ORF">E4635_06860</name>
</gene>
<dbReference type="NCBIfam" id="TIGR04131">
    <property type="entry name" value="Bac_Flav_CTERM"/>
    <property type="match status" value="1"/>
</dbReference>
<evidence type="ECO:0000313" key="3">
    <source>
        <dbReference type="Proteomes" id="UP000297407"/>
    </source>
</evidence>
<feature type="chain" id="PRO_5021478392" evidence="1">
    <location>
        <begin position="25"/>
        <end position="4662"/>
    </location>
</feature>
<dbReference type="Pfam" id="PF13573">
    <property type="entry name" value="SprB"/>
    <property type="match status" value="15"/>
</dbReference>
<dbReference type="Pfam" id="PF13585">
    <property type="entry name" value="CHU_C"/>
    <property type="match status" value="1"/>
</dbReference>
<sequence length="4662" mass="481163">MRKITFIKKSLVAIMFLSSIISYSQNLKPFTPRYDQDVRGDMLLIGNNILNRDTNNSDPEDSYNGGGYNSDFSMEYIDIDSDPSTFSSSSANLVSPRPGGDNCYKIVYAGLYWGAILQSGSRTDINKVKFKLPTGNYIDITGQIVYDADTTPIGSDSNKPYACYADVTSLITPLANPVGTYTVANVLSSEGGNGGTGLSAGWSLIIVYEDPTLTSKSIVTFDGFSGIGGATTLDIPISGFRTIPVGPVRAKFAMTALEGDQPISGDYLRINGTTISTTERATNNFFNSSITTTAGYFTNRTPSSSNTLGYDAGILSVNNPGNAVIGNNVTSATIRLGSTQDVYFYFFNAFAVDIIAPEIQLTKDVKDVLGTPIGGTNVNLGQQLNYEIGFQNIGNDNATSFTIRDVLPVNIIFNPADLALPGALPPGVTFTYNAGTRTLVFTIPNGLVEVGDPRFVIKIKVNVVSTCMEMDDACSNLIQNQAFATYSGTYNTAIFSDEGSIASFGACGFGVPGSTNFLVGLDNCDFTRNEVLCGSSLTLTAAPGYQSYVWSGPGTITPVAGTNNQSVVITVPGTYTVHDNINTSPCKSIVETINVIDYGPGVTNPVLPYSDNTVICPNDGKELPNIFLCGTTGANAHQLIQTNIAAAISISWEKLDTASCAAVANPNCANENPACTWNQVGTGPNYDVTSAGQYRIVINFQGGCQRIFYFNVFQNLLSPTVVTKDIICTTAGQITVNNVPAGYEYSLSPTGPWQASNIFTINTAGAYTVYIRQIGVTGGCVFDVQAIIRTRNFTVTATVTQPLCFGEKGSISLVANDVEPQYTFSIHQGATLINSVGPIAANNYTFPNLNPGNYSYTVSTQDGCTATANFTINNPPLLTVTAALTKPLTCVDGEITIYPVGGTPPYSYFINSTTVFQSSPVYTVTTAGTYNIQVVDANNCSATTSIVVANNPPPVFTVTPTNILCYGSTTGAINFNVTNPNGYTLGYSITGAAPFTTNPNFTNLAAGTYSAVIQYTMAGVPCTTPPQTITITEPATALTASGGVAAVACASNGGNGIVRITNVQGGTPYPAPNPYQYNFGSGWQNSNQANLPPGTYTIYVRDANLCVFAMTVTLDPIPPDPTISLSAPTFNCNGTATSTVTVNNGASSYTYTYSINPPLVPPHDPASNVFTNVPCGNSVVTVNYTLVSPPTFSNLLFEDFGTGNDTTSPGINPGYCFERQVNNAAMYCNGSAQINDGDYSVTKKILFPFGAWYPFLDHTTNGANPNARFLAINIGGVAGVGGILYSKPIVDIIPNQDIKVSLWAANLLKIDPSNTQSPPDLTIQLVKDLGLPSQTIIATSNTGNIPKSNAWINYQLTLNPGPNTNLSFVIRSNIAVTSGNDVVIDDINVFQLPVSCLSVRNFPINIPCNQAFTAQVTGHKDVSCAGANDATVTIAAQNFNATNGFQASMDNGATWNTYFTSPVTIAVPVGYPGFVLVRYDSTPTNSACSFNLPQPIITPTALTASATATTVTCLTNATITASATGGTPAYQYQLANSGGTIIAAYQASPIFNNIPPGSYIVTIRDTKLCTASSTTLTIVAPVRPTLTLSASSDFCYDTTNGATLVVTAAGGVAPYQYSINGGPNQSSNTFANLTPGTYTIVVTDAYGCTNAAPFTQTINPQLTASAVLTKDLDCTASPNAVITVSIAGGYPGYTYQVNTGSGFGASNPVVGSSFTYSASTAGTYVFQITDTRGCTAQTSSVTINAIVNPTATAVATAVTCNGLSNGSVIITPSSGTAPYTISFNGSTFTTTTTYSNLAAGTYNYQVRDSKSCLFNGTVTIGSPATISATATLTTQFTCTANGVITVGTVTGGTAPYTYSINGGAFVAGNTFTITAAGTYTIVVKDANGCTFTCAPVTVPALNPPTDLVILIHDIITCPSGTGTLNAQLPNTGGGLPPIEFSIVSPALYATGWTSSGLFHNLPGGVTYVFAVRDRNGCVYQESYYFPPLPPFTVAGQLVSNVKCRGGSTGSVQFTVSGIPNGTNYSYTINGNNPATNGTTPATGSTTFVVTLPNLPAGSYTINVHNEANDCFATATVVVTQPATALAAPVVTSPITCTTNGQAVVNATGGWGGYTYVINPTAGTQSGNTFSNLPVGTYTITTTDSGGCSVTSPPFTLVTPTAPTASINVAASDFCYDGTNGATLVVTASGGTAPYVFNINGGAFQSSNSFGPLTPGTYTIIVRDAFGCTVTLPVQTINPQLTLSTVLTKDLDCTASPNAVITGTIAGGYPGYTYQVSFNGGAFGAPVTVVGSTFTYSTATAGNYQFQVRDTRGCLVQAATITINPLSLPQIASVTQTQQILCSGDATAAINIVINTTVGTAPYLINVFNNTTGTNYGTQTTGLAAGNYTITITDAKSCTDTEVIVIGQPDPIAFTAIINPITCTGAGTSLGSICVNGLAGGTAPFTYTLIDLTGGNPNQTFNSPAGADYCFTSLDFGLYNLQVTDANNCTLIKSNLVLSSPPNDLTFIINPSVPSCAAGATVTVTVVPLVPGGPYEFGIVNLPNLPWSSSFSPANPGPMTHIFTGLTPGAIYTFVVHDLTTNCYYFEQMTAPTPTNSTLSVSSLVPHNVTCTGSADGSVSFSLSGFAAGATAINYTVINAANNLPTGISGTVTAPFVFPVTAGPLPIGIYNIQFTEVGGSASGCGITSTTFTISESATMLTLTASVTKNDNCNTNAGQITAVANGGTAPYTYQFLTSGSPAPTAASAGWNASSTFNAEAGSYDVYVLDANGCIKTTTVVLGSDPTPVIAAVVANACVAEGSFAINVTMTTPGIAPYTVSVDGGAYVAQTFPFTISGLSSGSHNVQVKDFNGCGNLVNVIILTPVTVSAAFTTQPTCLNNDGTITVTATGGSGNYTYTLLTSASVVITGPQPSNVFAGQPAGNYIIRVTDTTTGCNTNIPFSLAAPTAVTFTTATEPVTCIGDSDGTITVTLNAGNDNPPYTYAITAPAVYATGPQSSNIFTGLPAGTYTIVVTSGRGCTATDTNVIITTPTAVVASGSATPFTCAADNSVNVSVITVNGAGGTPGYTYSIDNTNYFASNTFNVIDTGAIQNITVYVQDANGCKDTEVVVVNPLPAFVSATVVQDVAMTCNNPEQVHIDVVGGSGNFTYQQLPSGAPQVSNVFSLATPGTYFFQVNDVTTGCYIATAGYVVAPVNTIDVVASPSAAVTCSGLSNGAISIDVTGYNGTYSYNVINSANVIVLSGIGNTPVNPMIISGLPAGDYTIEVTETMPPFCVKVSNVVSVSSPSAVALAIISNVNANCNTGAQVTVLGSGGTPAYTYAFVQDGALPVLADYTASNSAVLNPATNTQWDVYVKDANGCFTFIDVTIATDPTPTVTLPTFATDQCTSAGTSFTFTATGTGVAPLTYSIGGVFQSSPTFVVSASGTYTVTIKDGNGCTATASIVIYQPIGITPAITALTSCANNDGQITVTANGGSGTYSYAINPNLGTLAGNVFSNLPSGMYTITVTDVTTTCTKDVSVTLDAATPVTFSSAATPVTCFGGSDGTITVSLLAGNNNPNYTYQISGPVNAGPQSSNVFSGLPTGSYTIQVNSGRGCSATDLVTVNQPAVVTVPAATVAQFGCNAGTNATNFATITVSGVTGGSGTYTNYEFILGGTTVQSGASNVYTATNLAGGTYTINVYDNNGCVGSTTAVINPFVSISNPVINVTSPITCTTPENITVSVTTTGGAAVLTYTINSIPAGAFTQTNNTGVFNGLPIGDYSITVTNPITNCSVEVIHYVFDPNTFILNVSPKTDVTCVGGNDGSVNLTIVDSDLTPTNDAGPFTYVLTNTTTGQIINGTSATAGPQLISGLAAGVYTATVTLTNSPNCTVSNNFTIDEPAVALALAITSTPITCIAGNNDGSITALGSDGWGGPYQYQLVGPVNVAYSANNVFNNLTPGNYVVNVRDIRGCVATGNVVLAIPTPINAVVAAGATPIACFGDHTATISISYPTGGQGSNYTYILNTTNPPSASGPNIIPVGGVVITGLGAGTYSVTIRDGFDCSFTSANVVINQPAIVGATLSVTTTPTCTGDTVLTLTATGGTAPYTYSADNVTYSVATFNPSVAINLPAGTTGVFHYYIKDANGCLSAVSNDVQINPLTPLNITVVTETDILCGGSNTGSISVTAQGGLGNYIFTLLDGSGNPVAGAAQPTPGNFINLAAGNYLIRVNSGDCVYTTPAVISITEPTPFTVVPTTIPVKCNGGNDGGVNLVIAGGTGTIQYAISPNLDQFITIQNPYAAGGFNVPNLTAGNYTVIVQDQNGCFIQFNNLGIVEPPILTSAITAPIDEDCAEDDNGSLTVSNIGGGTAPYTITYSVMYPGATTPVAGPVIPLAAGVTAYTFTGLNGGVYTTIVTDANGCKSEQQEVIGSGVSYDPHAEVTFPCVNNLPAVNVVVYNLSNPPSNAFNPLTDYLFSLDVDDVNVAQASNVFTSAAYPTLLTPGNHIIYVYHPTACNKETQQFTITASDVDPLTLVLTQGGLNEIVATATGGSGGYTYTFNGYNNGTDNTFVYEQTGNYTVTVTDSTGCSVTLTQPFTFIPIFIPNVFTPNGNGGNDVWGPTNTSNYKNLVTQIYDRYGRKVAELKEGYFWDGKYEGKELPSGDYWYVVKVDGNNDKEYVGHFTLYR</sequence>
<evidence type="ECO:0000256" key="1">
    <source>
        <dbReference type="SAM" id="SignalP"/>
    </source>
</evidence>
<dbReference type="InterPro" id="IPR025667">
    <property type="entry name" value="SprB_repeat"/>
</dbReference>